<evidence type="ECO:0000313" key="2">
    <source>
        <dbReference type="EMBL" id="MFD2731654.1"/>
    </source>
</evidence>
<dbReference type="Gene3D" id="3.40.50.1110">
    <property type="entry name" value="SGNH hydrolase"/>
    <property type="match status" value="1"/>
</dbReference>
<dbReference type="InterPro" id="IPR036514">
    <property type="entry name" value="SGNH_hydro_sf"/>
</dbReference>
<evidence type="ECO:0000313" key="3">
    <source>
        <dbReference type="Proteomes" id="UP001597546"/>
    </source>
</evidence>
<accession>A0ABW5TS05</accession>
<keyword evidence="1" id="KW-0812">Transmembrane</keyword>
<dbReference type="RefSeq" id="WP_379045648.1">
    <property type="nucleotide sequence ID" value="NZ_JBHSKW010000056.1"/>
</dbReference>
<protein>
    <recommendedName>
        <fullName evidence="4">SGNH hydrolase-type esterase domain-containing protein</fullName>
    </recommendedName>
</protein>
<proteinExistence type="predicted"/>
<gene>
    <name evidence="2" type="ORF">ACFSSE_08035</name>
</gene>
<keyword evidence="3" id="KW-1185">Reference proteome</keyword>
<name>A0ABW5TS05_9SPHI</name>
<keyword evidence="1" id="KW-0472">Membrane</keyword>
<keyword evidence="1" id="KW-1133">Transmembrane helix</keyword>
<comment type="caution">
    <text evidence="2">The sequence shown here is derived from an EMBL/GenBank/DDBJ whole genome shotgun (WGS) entry which is preliminary data.</text>
</comment>
<dbReference type="EMBL" id="JBHULV010000024">
    <property type="protein sequence ID" value="MFD2731654.1"/>
    <property type="molecule type" value="Genomic_DNA"/>
</dbReference>
<organism evidence="2 3">
    <name type="scientific">Pedobacter alpinus</name>
    <dbReference type="NCBI Taxonomy" id="1590643"/>
    <lineage>
        <taxon>Bacteria</taxon>
        <taxon>Pseudomonadati</taxon>
        <taxon>Bacteroidota</taxon>
        <taxon>Sphingobacteriia</taxon>
        <taxon>Sphingobacteriales</taxon>
        <taxon>Sphingobacteriaceae</taxon>
        <taxon>Pedobacter</taxon>
    </lineage>
</organism>
<sequence length="320" mass="37675">MGKILTQLLYRLRTNKFYLLGLKFFLFFLLVFILDYAIGNLLKYFYFKQESGLQYRATYVIEKTKADILIFGSSRASYHYISTVFEDKMRLSCFNAGRYGSPILYHLAILKSVLKRHHPKTIILDLNLQDFEKREGSYDILSCLLPYYDSHPEMRSIILKRGKYEQLKLISNIYPYNSEMLTIAIGNTEINKKRKEDIKGFTPIRANWNDKIENYRFPQIYELDSTKVKAFTTFINDCKKAKIKLFIVCSPYLSKNKIKESTIEKGKEIARNYHIPFFDYSNYKPLLKTVLFYDAPHMNSEGAKVFSNLVVNDILRSNKK</sequence>
<reference evidence="3" key="1">
    <citation type="journal article" date="2019" name="Int. J. Syst. Evol. Microbiol.">
        <title>The Global Catalogue of Microorganisms (GCM) 10K type strain sequencing project: providing services to taxonomists for standard genome sequencing and annotation.</title>
        <authorList>
            <consortium name="The Broad Institute Genomics Platform"/>
            <consortium name="The Broad Institute Genome Sequencing Center for Infectious Disease"/>
            <person name="Wu L."/>
            <person name="Ma J."/>
        </authorList>
    </citation>
    <scope>NUCLEOTIDE SEQUENCE [LARGE SCALE GENOMIC DNA]</scope>
    <source>
        <strain evidence="3">KCTC 42456</strain>
    </source>
</reference>
<dbReference type="Proteomes" id="UP001597546">
    <property type="component" value="Unassembled WGS sequence"/>
</dbReference>
<dbReference type="SUPFAM" id="SSF52266">
    <property type="entry name" value="SGNH hydrolase"/>
    <property type="match status" value="1"/>
</dbReference>
<feature type="transmembrane region" description="Helical" evidence="1">
    <location>
        <begin position="17"/>
        <end position="38"/>
    </location>
</feature>
<evidence type="ECO:0008006" key="4">
    <source>
        <dbReference type="Google" id="ProtNLM"/>
    </source>
</evidence>
<evidence type="ECO:0000256" key="1">
    <source>
        <dbReference type="SAM" id="Phobius"/>
    </source>
</evidence>